<reference evidence="12" key="1">
    <citation type="submission" date="2021-01" db="EMBL/GenBank/DDBJ databases">
        <authorList>
            <person name="Corre E."/>
            <person name="Pelletier E."/>
            <person name="Niang G."/>
            <person name="Scheremetjew M."/>
            <person name="Finn R."/>
            <person name="Kale V."/>
            <person name="Holt S."/>
            <person name="Cochrane G."/>
            <person name="Meng A."/>
            <person name="Brown T."/>
            <person name="Cohen L."/>
        </authorList>
    </citation>
    <scope>NUCLEOTIDE SEQUENCE</scope>
    <source>
        <strain evidence="12">RCC1693</strain>
    </source>
</reference>
<dbReference type="GO" id="GO:0005743">
    <property type="term" value="C:mitochondrial inner membrane"/>
    <property type="evidence" value="ECO:0007669"/>
    <property type="project" value="UniProtKB-SubCell"/>
</dbReference>
<dbReference type="EMBL" id="HBGT01004814">
    <property type="protein sequence ID" value="CAD9389681.1"/>
    <property type="molecule type" value="Transcribed_RNA"/>
</dbReference>
<dbReference type="PIRSF" id="PIRSF039089">
    <property type="entry name" value="ATP_synthase_gamma"/>
    <property type="match status" value="1"/>
</dbReference>
<evidence type="ECO:0000256" key="5">
    <source>
        <dbReference type="ARBA" id="ARBA00022792"/>
    </source>
</evidence>
<protein>
    <recommendedName>
        <fullName evidence="11">ATP synthase subunit gamma</fullName>
    </recommendedName>
</protein>
<accession>A0A6T7CBQ7</accession>
<dbReference type="Gene3D" id="3.40.1380.10">
    <property type="match status" value="1"/>
</dbReference>
<dbReference type="PANTHER" id="PTHR11693">
    <property type="entry name" value="ATP SYNTHASE GAMMA CHAIN"/>
    <property type="match status" value="1"/>
</dbReference>
<comment type="subcellular location">
    <subcellularLocation>
        <location evidence="1">Mitochondrion inner membrane</location>
        <topology evidence="1">Peripheral membrane protein</topology>
    </subcellularLocation>
</comment>
<comment type="similarity">
    <text evidence="2 11">Belongs to the ATPase gamma chain family.</text>
</comment>
<keyword evidence="6 11" id="KW-0406">Ion transport</keyword>
<dbReference type="GO" id="GO:0045259">
    <property type="term" value="C:proton-transporting ATP synthase complex"/>
    <property type="evidence" value="ECO:0007669"/>
    <property type="project" value="UniProtKB-KW"/>
</dbReference>
<keyword evidence="10 11" id="KW-0066">ATP synthesis</keyword>
<dbReference type="InterPro" id="IPR000131">
    <property type="entry name" value="ATP_synth_F1_gsu"/>
</dbReference>
<keyword evidence="3 11" id="KW-0813">Transport</keyword>
<dbReference type="CDD" id="cd12151">
    <property type="entry name" value="F1-ATPase_gamma"/>
    <property type="match status" value="1"/>
</dbReference>
<evidence type="ECO:0000256" key="4">
    <source>
        <dbReference type="ARBA" id="ARBA00022781"/>
    </source>
</evidence>
<evidence type="ECO:0000256" key="8">
    <source>
        <dbReference type="ARBA" id="ARBA00023136"/>
    </source>
</evidence>
<dbReference type="PRINTS" id="PR00126">
    <property type="entry name" value="ATPASEGAMMA"/>
</dbReference>
<keyword evidence="9 11" id="KW-0139">CF(1)</keyword>
<dbReference type="EMBL" id="HBGT01004816">
    <property type="protein sequence ID" value="CAD9389690.1"/>
    <property type="molecule type" value="Transcribed_RNA"/>
</dbReference>
<proteinExistence type="inferred from homology"/>
<dbReference type="PANTHER" id="PTHR11693:SF22">
    <property type="entry name" value="ATP SYNTHASE SUBUNIT GAMMA, MITOCHONDRIAL"/>
    <property type="match status" value="1"/>
</dbReference>
<evidence type="ECO:0000256" key="2">
    <source>
        <dbReference type="ARBA" id="ARBA00007681"/>
    </source>
</evidence>
<keyword evidence="4 11" id="KW-0375">Hydrogen ion transport</keyword>
<dbReference type="GO" id="GO:0046933">
    <property type="term" value="F:proton-transporting ATP synthase activity, rotational mechanism"/>
    <property type="evidence" value="ECO:0007669"/>
    <property type="project" value="InterPro"/>
</dbReference>
<dbReference type="FunFam" id="3.40.1380.10:FF:000003">
    <property type="entry name" value="ATP synthase subunit gamma"/>
    <property type="match status" value="1"/>
</dbReference>
<evidence type="ECO:0000256" key="6">
    <source>
        <dbReference type="ARBA" id="ARBA00023065"/>
    </source>
</evidence>
<keyword evidence="8" id="KW-0472">Membrane</keyword>
<dbReference type="PROSITE" id="PS00153">
    <property type="entry name" value="ATPASE_GAMMA"/>
    <property type="match status" value="1"/>
</dbReference>
<name>A0A6T7CBQ7_9STRA</name>
<evidence type="ECO:0000256" key="1">
    <source>
        <dbReference type="ARBA" id="ARBA00004637"/>
    </source>
</evidence>
<evidence type="ECO:0000256" key="10">
    <source>
        <dbReference type="ARBA" id="ARBA00023310"/>
    </source>
</evidence>
<evidence type="ECO:0000313" key="13">
    <source>
        <dbReference type="EMBL" id="CAD9389690.1"/>
    </source>
</evidence>
<gene>
    <name evidence="12" type="ORF">FPAR1323_LOCUS2637</name>
    <name evidence="13" type="ORF">FPAR1323_LOCUS2639</name>
</gene>
<dbReference type="Pfam" id="PF00231">
    <property type="entry name" value="ATP-synt"/>
    <property type="match status" value="1"/>
</dbReference>
<dbReference type="InterPro" id="IPR035968">
    <property type="entry name" value="ATP_synth_F1_ATPase_gsu"/>
</dbReference>
<evidence type="ECO:0000256" key="11">
    <source>
        <dbReference type="RuleBase" id="RU004001"/>
    </source>
</evidence>
<sequence>MATAGVRAMAMRAATASAMPRVATRGFATEKQIAMRIVSTNNLKKITSSMKMVSSAKMQADVKRLEAVKPFNEFAKTLCGPPVLCEDLDVSEWPEKNLVVAVSSDKGLCGGVNSFVARNMKKINAKLAADGKSMKVVVWGEKGRSQLRRVCGDDIISAATDAEYPATFASVGCLASEVAELAPEFDQVHIIYNHFVSAVSYETSMQSLISLNGEGDAEPMMTYEFEPDTKSEILTDLGEFMIASQLYYSVLDGATSEQSSRTAAMENASKNAGELVEALTLQYNKARQTRITTELIEIISGASALED</sequence>
<dbReference type="NCBIfam" id="TIGR01146">
    <property type="entry name" value="ATPsyn_F1gamma"/>
    <property type="match status" value="1"/>
</dbReference>
<comment type="subunit">
    <text evidence="11">F-type ATPases have 2 components, CF(1) - the catalytic core - and CF(0) - the membrane proton channel. CF(1) and CF(0) have multiple subunits.</text>
</comment>
<keyword evidence="5" id="KW-0999">Mitochondrion inner membrane</keyword>
<keyword evidence="7" id="KW-0496">Mitochondrion</keyword>
<dbReference type="Gene3D" id="1.10.287.80">
    <property type="entry name" value="ATP synthase, gamma subunit, helix hairpin domain"/>
    <property type="match status" value="1"/>
</dbReference>
<organism evidence="12">
    <name type="scientific">Florenciella parvula</name>
    <dbReference type="NCBI Taxonomy" id="236787"/>
    <lineage>
        <taxon>Eukaryota</taxon>
        <taxon>Sar</taxon>
        <taxon>Stramenopiles</taxon>
        <taxon>Ochrophyta</taxon>
        <taxon>Dictyochophyceae</taxon>
        <taxon>Florenciellales</taxon>
        <taxon>Florenciella</taxon>
    </lineage>
</organism>
<dbReference type="InterPro" id="IPR023632">
    <property type="entry name" value="ATP_synth_F1_gsu_CS"/>
</dbReference>
<evidence type="ECO:0000256" key="3">
    <source>
        <dbReference type="ARBA" id="ARBA00022448"/>
    </source>
</evidence>
<dbReference type="SUPFAM" id="SSF52943">
    <property type="entry name" value="ATP synthase (F1-ATPase), gamma subunit"/>
    <property type="match status" value="1"/>
</dbReference>
<dbReference type="AlphaFoldDB" id="A0A6T7CBQ7"/>
<evidence type="ECO:0000256" key="9">
    <source>
        <dbReference type="ARBA" id="ARBA00023196"/>
    </source>
</evidence>
<evidence type="ECO:0000256" key="7">
    <source>
        <dbReference type="ARBA" id="ARBA00023128"/>
    </source>
</evidence>
<evidence type="ECO:0000313" key="12">
    <source>
        <dbReference type="EMBL" id="CAD9389681.1"/>
    </source>
</evidence>